<accession>A0A318TVG3</accession>
<dbReference type="Proteomes" id="UP000247416">
    <property type="component" value="Unassembled WGS sequence"/>
</dbReference>
<comment type="caution">
    <text evidence="2">The sequence shown here is derived from an EMBL/GenBank/DDBJ whole genome shotgun (WGS) entry which is preliminary data.</text>
</comment>
<evidence type="ECO:0000256" key="1">
    <source>
        <dbReference type="SAM" id="Phobius"/>
    </source>
</evidence>
<feature type="transmembrane region" description="Helical" evidence="1">
    <location>
        <begin position="257"/>
        <end position="286"/>
    </location>
</feature>
<feature type="transmembrane region" description="Helical" evidence="1">
    <location>
        <begin position="342"/>
        <end position="364"/>
    </location>
</feature>
<evidence type="ECO:0008006" key="4">
    <source>
        <dbReference type="Google" id="ProtNLM"/>
    </source>
</evidence>
<proteinExistence type="predicted"/>
<dbReference type="AlphaFoldDB" id="A0A318TVG3"/>
<keyword evidence="1" id="KW-0812">Transmembrane</keyword>
<protein>
    <recommendedName>
        <fullName evidence="4">ABC-2 type transport system permease protein</fullName>
    </recommendedName>
</protein>
<evidence type="ECO:0000313" key="2">
    <source>
        <dbReference type="EMBL" id="PYF08343.1"/>
    </source>
</evidence>
<organism evidence="2 3">
    <name type="scientific">Ureibacillus chungkukjangi</name>
    <dbReference type="NCBI Taxonomy" id="1202712"/>
    <lineage>
        <taxon>Bacteria</taxon>
        <taxon>Bacillati</taxon>
        <taxon>Bacillota</taxon>
        <taxon>Bacilli</taxon>
        <taxon>Bacillales</taxon>
        <taxon>Caryophanaceae</taxon>
        <taxon>Ureibacillus</taxon>
    </lineage>
</organism>
<dbReference type="RefSeq" id="WP_107931915.1">
    <property type="nucleotide sequence ID" value="NZ_PYWJ01000001.1"/>
</dbReference>
<keyword evidence="3" id="KW-1185">Reference proteome</keyword>
<evidence type="ECO:0000313" key="3">
    <source>
        <dbReference type="Proteomes" id="UP000247416"/>
    </source>
</evidence>
<sequence length="372" mass="42007">MWKLLKNDLIIERSNKKNIIAILVVALFVFGLFSYEKLENSQKLIDEKGSESQSLSAALTKFQPPDAMDDGTGNELYYNLLQQKQYVVNQSMALKIDRPQLYLDTGLKLVEVRASAFELEDYEKVATNLPTKTENHLDAILYQFMDKAGIVVSQDSLSFFPFLLSVFMMLGSFWFIFISIFSSGILIEEFRHISLIKGYPVSFDKYVLAKSTSAMLIVLIFIAEIFACSLPFIYFYGVGDANYPVAIFDGSYKVITILEYIGIALIYMIFIAIFTILLSVILNVLLKNMYLTLFVQLLLFIAPSLFPALVSLVPFNPFNYMNFTNLLNGQSLDLAKPVGLELVHGLIYIGISIILMLAAVKLFFTTGKLKKV</sequence>
<keyword evidence="1" id="KW-0472">Membrane</keyword>
<feature type="transmembrane region" description="Helical" evidence="1">
    <location>
        <begin position="18"/>
        <end position="35"/>
    </location>
</feature>
<reference evidence="2 3" key="1">
    <citation type="submission" date="2018-06" db="EMBL/GenBank/DDBJ databases">
        <title>Genomic Encyclopedia of Archaeal and Bacterial Type Strains, Phase II (KMG-II): from individual species to whole genera.</title>
        <authorList>
            <person name="Goeker M."/>
        </authorList>
    </citation>
    <scope>NUCLEOTIDE SEQUENCE [LARGE SCALE GENOMIC DNA]</scope>
    <source>
        <strain evidence="2 3">KACC 16626</strain>
    </source>
</reference>
<feature type="transmembrane region" description="Helical" evidence="1">
    <location>
        <begin position="214"/>
        <end position="237"/>
    </location>
</feature>
<name>A0A318TVG3_9BACL</name>
<dbReference type="EMBL" id="QJTJ01000002">
    <property type="protein sequence ID" value="PYF08343.1"/>
    <property type="molecule type" value="Genomic_DNA"/>
</dbReference>
<feature type="transmembrane region" description="Helical" evidence="1">
    <location>
        <begin position="293"/>
        <end position="315"/>
    </location>
</feature>
<gene>
    <name evidence="2" type="ORF">BJ095_102108</name>
</gene>
<keyword evidence="1" id="KW-1133">Transmembrane helix</keyword>
<feature type="transmembrane region" description="Helical" evidence="1">
    <location>
        <begin position="162"/>
        <end position="187"/>
    </location>
</feature>
<dbReference type="OrthoDB" id="2167251at2"/>